<name>A0ABQ6JEJ5_9ACTN</name>
<keyword evidence="2" id="KW-1133">Transmembrane helix</keyword>
<evidence type="ECO:0008006" key="5">
    <source>
        <dbReference type="Google" id="ProtNLM"/>
    </source>
</evidence>
<feature type="region of interest" description="Disordered" evidence="1">
    <location>
        <begin position="48"/>
        <end position="127"/>
    </location>
</feature>
<evidence type="ECO:0000313" key="3">
    <source>
        <dbReference type="EMBL" id="GMA85610.1"/>
    </source>
</evidence>
<proteinExistence type="predicted"/>
<keyword evidence="2" id="KW-0812">Transmembrane</keyword>
<dbReference type="EMBL" id="BSUZ01000001">
    <property type="protein sequence ID" value="GMA85610.1"/>
    <property type="molecule type" value="Genomic_DNA"/>
</dbReference>
<evidence type="ECO:0000256" key="2">
    <source>
        <dbReference type="SAM" id="Phobius"/>
    </source>
</evidence>
<protein>
    <recommendedName>
        <fullName evidence="5">Gram-positive cocci surface proteins LPxTG domain-containing protein</fullName>
    </recommendedName>
</protein>
<feature type="compositionally biased region" description="Basic and acidic residues" evidence="1">
    <location>
        <begin position="48"/>
        <end position="59"/>
    </location>
</feature>
<comment type="caution">
    <text evidence="3">The sequence shown here is derived from an EMBL/GenBank/DDBJ whole genome shotgun (WGS) entry which is preliminary data.</text>
</comment>
<evidence type="ECO:0000256" key="1">
    <source>
        <dbReference type="SAM" id="MobiDB-lite"/>
    </source>
</evidence>
<reference evidence="4" key="1">
    <citation type="journal article" date="2019" name="Int. J. Syst. Evol. Microbiol.">
        <title>The Global Catalogue of Microorganisms (GCM) 10K type strain sequencing project: providing services to taxonomists for standard genome sequencing and annotation.</title>
        <authorList>
            <consortium name="The Broad Institute Genomics Platform"/>
            <consortium name="The Broad Institute Genome Sequencing Center for Infectious Disease"/>
            <person name="Wu L."/>
            <person name="Ma J."/>
        </authorList>
    </citation>
    <scope>NUCLEOTIDE SEQUENCE [LARGE SCALE GENOMIC DNA]</scope>
    <source>
        <strain evidence="4">NBRC 108730</strain>
    </source>
</reference>
<feature type="compositionally biased region" description="Basic and acidic residues" evidence="1">
    <location>
        <begin position="86"/>
        <end position="105"/>
    </location>
</feature>
<keyword evidence="4" id="KW-1185">Reference proteome</keyword>
<keyword evidence="2" id="KW-0472">Membrane</keyword>
<sequence>MSLGGTGLAFYTATPSGGTIVVLAVAVFVVAAGWTASRRRVLGRRHAPVEGHDAHEHGVRCGHPAVPHGDHVDYVHAGHRHAQHGQHYDDHDDHHDDTGHDDPGHDGPGPDGSGHDDALPAAPRPGR</sequence>
<evidence type="ECO:0000313" key="4">
    <source>
        <dbReference type="Proteomes" id="UP001157017"/>
    </source>
</evidence>
<feature type="transmembrane region" description="Helical" evidence="2">
    <location>
        <begin position="20"/>
        <end position="37"/>
    </location>
</feature>
<gene>
    <name evidence="3" type="ORF">GCM10025868_08600</name>
</gene>
<organism evidence="3 4">
    <name type="scientific">Angustibacter aerolatus</name>
    <dbReference type="NCBI Taxonomy" id="1162965"/>
    <lineage>
        <taxon>Bacteria</taxon>
        <taxon>Bacillati</taxon>
        <taxon>Actinomycetota</taxon>
        <taxon>Actinomycetes</taxon>
        <taxon>Kineosporiales</taxon>
        <taxon>Kineosporiaceae</taxon>
    </lineage>
</organism>
<accession>A0ABQ6JEJ5</accession>
<dbReference type="Proteomes" id="UP001157017">
    <property type="component" value="Unassembled WGS sequence"/>
</dbReference>